<dbReference type="EMBL" id="FNCO01000019">
    <property type="protein sequence ID" value="SDI95278.1"/>
    <property type="molecule type" value="Genomic_DNA"/>
</dbReference>
<keyword evidence="3" id="KW-1185">Reference proteome</keyword>
<evidence type="ECO:0000313" key="3">
    <source>
        <dbReference type="Proteomes" id="UP000182894"/>
    </source>
</evidence>
<evidence type="ECO:0000313" key="2">
    <source>
        <dbReference type="EMBL" id="SDI95278.1"/>
    </source>
</evidence>
<feature type="domain" description="DUF4427" evidence="1">
    <location>
        <begin position="285"/>
        <end position="378"/>
    </location>
</feature>
<dbReference type="Proteomes" id="UP000182894">
    <property type="component" value="Unassembled WGS sequence"/>
</dbReference>
<evidence type="ECO:0000259" key="1">
    <source>
        <dbReference type="Pfam" id="PF14468"/>
    </source>
</evidence>
<dbReference type="Pfam" id="PF14468">
    <property type="entry name" value="DUF4427"/>
    <property type="match status" value="1"/>
</dbReference>
<name>A0A1G8PSG9_9PSED</name>
<dbReference type="OrthoDB" id="2451827at2"/>
<organism evidence="2 3">
    <name type="scientific">Pseudomonas abietaniphila</name>
    <dbReference type="NCBI Taxonomy" id="89065"/>
    <lineage>
        <taxon>Bacteria</taxon>
        <taxon>Pseudomonadati</taxon>
        <taxon>Pseudomonadota</taxon>
        <taxon>Gammaproteobacteria</taxon>
        <taxon>Pseudomonadales</taxon>
        <taxon>Pseudomonadaceae</taxon>
        <taxon>Pseudomonas</taxon>
    </lineage>
</organism>
<accession>A0A1G8PSG9</accession>
<protein>
    <recommendedName>
        <fullName evidence="1">DUF4427 domain-containing protein</fullName>
    </recommendedName>
</protein>
<reference evidence="3" key="1">
    <citation type="submission" date="2016-10" db="EMBL/GenBank/DDBJ databases">
        <authorList>
            <person name="Varghese N."/>
            <person name="Submissions S."/>
        </authorList>
    </citation>
    <scope>NUCLEOTIDE SEQUENCE [LARGE SCALE GENOMIC DNA]</scope>
    <source>
        <strain evidence="3">ATCC 700689</strain>
    </source>
</reference>
<dbReference type="AlphaFoldDB" id="A0A1G8PSG9"/>
<dbReference type="InterPro" id="IPR025216">
    <property type="entry name" value="DUF4427"/>
</dbReference>
<sequence length="395" mass="44034">MRNTIDLKTAPRLVHYFRDVDLRGNSRPGYVPEGFPLHCRPDDDQWSAGFLLRVAVRFQHLWATYGVRDGKKTIQGPQPAVCFSAFNLGDLIAVRDGFLPLDEAATQFALTLSIEVAEKGSIQRFAPASHEGADECDGAGCDVSSQSTNPPEWRWQYLGDYARTIDRLESQGVEEASIPGLELTQEQWSGLGVVVPDLATARVLQYDLLLLIDRGVVSATHFDHILVCDKLPATIAGLHDYEVQSAFSEACFDFKSCMPVSTSEAGAAEKDFEIRVVNLDRITPKKPVKESGGCWLWFQDNTHPYVRALITAGLVRPNKRGRYLASLDELDPGRDLRERQDITLRLAQELKETYGVRSTYFSVLHSQCADDDPAYSGRVWGGGYYITPTPEDDED</sequence>
<dbReference type="RefSeq" id="WP_074757790.1">
    <property type="nucleotide sequence ID" value="NZ_FNCO01000019.1"/>
</dbReference>
<proteinExistence type="predicted"/>
<gene>
    <name evidence="2" type="ORF">SAMN05216605_11992</name>
</gene>